<dbReference type="AlphaFoldDB" id="A0A6J3KWJ6"/>
<dbReference type="Gene3D" id="3.30.70.250">
    <property type="entry name" value="Malonyl-CoA ACP transacylase, ACP-binding"/>
    <property type="match status" value="1"/>
</dbReference>
<organism evidence="3 4">
    <name type="scientific">Bombus vosnesenskii</name>
    <dbReference type="NCBI Taxonomy" id="207650"/>
    <lineage>
        <taxon>Eukaryota</taxon>
        <taxon>Metazoa</taxon>
        <taxon>Ecdysozoa</taxon>
        <taxon>Arthropoda</taxon>
        <taxon>Hexapoda</taxon>
        <taxon>Insecta</taxon>
        <taxon>Pterygota</taxon>
        <taxon>Neoptera</taxon>
        <taxon>Endopterygota</taxon>
        <taxon>Hymenoptera</taxon>
        <taxon>Apocrita</taxon>
        <taxon>Aculeata</taxon>
        <taxon>Apoidea</taxon>
        <taxon>Anthophila</taxon>
        <taxon>Apidae</taxon>
        <taxon>Bombus</taxon>
        <taxon>Pyrobombus</taxon>
    </lineage>
</organism>
<protein>
    <submittedName>
        <fullName evidence="4">Probable malonyl-CoA-acyl carrier protein transacylase, mitochondrial isoform X1</fullName>
    </submittedName>
</protein>
<gene>
    <name evidence="4" type="primary">LOC117237539</name>
</gene>
<proteinExistence type="predicted"/>
<dbReference type="Pfam" id="PF00698">
    <property type="entry name" value="Acyl_transf_1"/>
    <property type="match status" value="1"/>
</dbReference>
<dbReference type="PANTHER" id="PTHR47170:SF2">
    <property type="entry name" value="MALONYL-COA:ACP TRANSACYLASE (MAT) DOMAIN-CONTAINING PROTEIN"/>
    <property type="match status" value="1"/>
</dbReference>
<dbReference type="KEGG" id="bvk:117237539"/>
<feature type="region of interest" description="Disordered" evidence="1">
    <location>
        <begin position="31"/>
        <end position="54"/>
    </location>
</feature>
<dbReference type="SMART" id="SM00827">
    <property type="entry name" value="PKS_AT"/>
    <property type="match status" value="1"/>
</dbReference>
<sequence length="417" mass="47032">MIRMFQKILFKKIPPYVPKCSRLVRVSQISNDSVKDESNNSEASNTDQFHEDSSQCSYKTREVLHLLEKAATFDGVMDKNWMTTPYPKDIPLNYKEETKPSVNPENTSVLLFPGQGIIKVGMIKKYMDYPAAKELFEITNEIINYNLLKLCLNGPQKELNRTEFNQAATVVSSLVALEKIRAEAPKVFETCVATAGYSVGEITALILSGIITFEDGIRLAWSRGKAMQYASDMVPQGMLSVFGTSKAQISKACIEAENWIRDMGIENPTCRTAIFLCTERKIIAGNIEALEYIEKHKAQFGLTNTSRLPVSGAFHTPLMEPALKPVSKILNSIEINEPRCIVYSNYKAVPYTNLRYVKKYILKQIVSPVRWEQCLQHIYNRPDGIPFPQTYDIGSNGRMKTILKLVNSKASRSCIVI</sequence>
<dbReference type="Proteomes" id="UP000504631">
    <property type="component" value="Unplaced"/>
</dbReference>
<dbReference type="SUPFAM" id="SSF52151">
    <property type="entry name" value="FabD/lysophospholipase-like"/>
    <property type="match status" value="1"/>
</dbReference>
<evidence type="ECO:0000259" key="2">
    <source>
        <dbReference type="SMART" id="SM00827"/>
    </source>
</evidence>
<dbReference type="InterPro" id="IPR014043">
    <property type="entry name" value="Acyl_transferase_dom"/>
</dbReference>
<name>A0A6J3KWJ6_9HYME</name>
<dbReference type="RefSeq" id="XP_033357490.1">
    <property type="nucleotide sequence ID" value="XM_033501599.1"/>
</dbReference>
<dbReference type="GeneID" id="117237539"/>
<dbReference type="InterPro" id="IPR016035">
    <property type="entry name" value="Acyl_Trfase/lysoPLipase"/>
</dbReference>
<dbReference type="InterPro" id="IPR052760">
    <property type="entry name" value="Mitochondrial_malonyltrans"/>
</dbReference>
<dbReference type="PANTHER" id="PTHR47170">
    <property type="entry name" value="MALONYL-COA ACP TRANSACYLASE, ACP-BINDING"/>
    <property type="match status" value="1"/>
</dbReference>
<dbReference type="InterPro" id="IPR001227">
    <property type="entry name" value="Ac_transferase_dom_sf"/>
</dbReference>
<dbReference type="CTD" id="39910"/>
<evidence type="ECO:0000313" key="3">
    <source>
        <dbReference type="Proteomes" id="UP000504631"/>
    </source>
</evidence>
<feature type="domain" description="Malonyl-CoA:ACP transacylase (MAT)" evidence="2">
    <location>
        <begin position="111"/>
        <end position="409"/>
    </location>
</feature>
<evidence type="ECO:0000313" key="4">
    <source>
        <dbReference type="RefSeq" id="XP_033357490.1"/>
    </source>
</evidence>
<keyword evidence="3" id="KW-1185">Reference proteome</keyword>
<reference evidence="4" key="1">
    <citation type="submission" date="2025-08" db="UniProtKB">
        <authorList>
            <consortium name="RefSeq"/>
        </authorList>
    </citation>
    <scope>IDENTIFICATION</scope>
    <source>
        <tissue evidence="4">Muscle</tissue>
    </source>
</reference>
<dbReference type="GO" id="GO:0016740">
    <property type="term" value="F:transferase activity"/>
    <property type="evidence" value="ECO:0007669"/>
    <property type="project" value="InterPro"/>
</dbReference>
<dbReference type="Gene3D" id="3.40.366.10">
    <property type="entry name" value="Malonyl-Coenzyme A Acyl Carrier Protein, domain 2"/>
    <property type="match status" value="1"/>
</dbReference>
<accession>A0A6J3KWJ6</accession>
<evidence type="ECO:0000256" key="1">
    <source>
        <dbReference type="SAM" id="MobiDB-lite"/>
    </source>
</evidence>